<keyword evidence="2" id="KW-1185">Reference proteome</keyword>
<accession>A0A2K9ARF9</accession>
<organism evidence="1 2">
    <name type="scientific">Kangiella profundi</name>
    <dbReference type="NCBI Taxonomy" id="1561924"/>
    <lineage>
        <taxon>Bacteria</taxon>
        <taxon>Pseudomonadati</taxon>
        <taxon>Pseudomonadota</taxon>
        <taxon>Gammaproteobacteria</taxon>
        <taxon>Kangiellales</taxon>
        <taxon>Kangiellaceae</taxon>
        <taxon>Kangiella</taxon>
    </lineage>
</organism>
<evidence type="ECO:0000313" key="2">
    <source>
        <dbReference type="Proteomes" id="UP000232693"/>
    </source>
</evidence>
<reference evidence="1 2" key="1">
    <citation type="submission" date="2017-12" db="EMBL/GenBank/DDBJ databases">
        <title>Kangiella profundi FT102 completed genome.</title>
        <authorList>
            <person name="Xu J."/>
            <person name="Wang J."/>
            <person name="Lu Y."/>
        </authorList>
    </citation>
    <scope>NUCLEOTIDE SEQUENCE [LARGE SCALE GENOMIC DNA]</scope>
    <source>
        <strain evidence="1 2">FT102</strain>
    </source>
</reference>
<name>A0A2K9ARF9_9GAMM</name>
<proteinExistence type="predicted"/>
<gene>
    <name evidence="1" type="ORF">CW740_00215</name>
</gene>
<dbReference type="KEGG" id="kpd:CW740_00215"/>
<dbReference type="OrthoDB" id="8752428at2"/>
<dbReference type="EMBL" id="CP025120">
    <property type="protein sequence ID" value="AUD77741.1"/>
    <property type="molecule type" value="Genomic_DNA"/>
</dbReference>
<evidence type="ECO:0000313" key="1">
    <source>
        <dbReference type="EMBL" id="AUD77741.1"/>
    </source>
</evidence>
<dbReference type="RefSeq" id="WP_106645665.1">
    <property type="nucleotide sequence ID" value="NZ_BMGO01000001.1"/>
</dbReference>
<dbReference type="AlphaFoldDB" id="A0A2K9ARF9"/>
<dbReference type="Proteomes" id="UP000232693">
    <property type="component" value="Chromosome"/>
</dbReference>
<sequence>MTSKTKPLNDEMKKVFYPWVRAKGFVKQKSTDPHFVEFRRETSSGIDVFEVQWDKYWRPYFVINFKKERVSDPKWQYPGRLQRISGGSLNCWFSLSKPFIYKLLTFHWSYEPTEVVEELMYAFEELENWWKNGEVGGHMYFNEVHG</sequence>
<protein>
    <submittedName>
        <fullName evidence="1">Uncharacterized protein</fullName>
    </submittedName>
</protein>